<dbReference type="Proteomes" id="UP001500751">
    <property type="component" value="Unassembled WGS sequence"/>
</dbReference>
<feature type="domain" description="Xaa-Pro dipeptidyl-peptidase C-terminal" evidence="3">
    <location>
        <begin position="310"/>
        <end position="529"/>
    </location>
</feature>
<dbReference type="Pfam" id="PF08530">
    <property type="entry name" value="PepX_C"/>
    <property type="match status" value="1"/>
</dbReference>
<sequence>MKPARSTRIFRRALRGLPIPKHGVGYEPGIRIPVPDGVELLADRYFPDPGGAREFPTLLVRSPYGRGLPWAALFGMAFAEQGFHVVVQSSRGTAGSGGTAQPWRDDGPDGRATVAWLRSRSWFTGRLGLVGPSAMAYPAWALAAEPPPELKAMVMHLPLHNPYGFFYRNGVFALEDALIAATAFDTQHRGPRAFLGATLRLARGMKRIVRAEQPVVEYERVLGRRIPVLAGAAAHPDPSDGYWQGTDLLGAADGLDVPTLIVSGWSDVALEQALQQYGRLPAGRRSLLVGPWTHTSALRQGFGTVFGESVAWLRGHLADPTPPKGRVQVTVGPKDGWRELPAWPPAAVPVSWYPQADGTLARNAPGGDEAVGTVRHDPAHPTPSVGGAGLGRTAGTHDDQATERRPEVLVRTSAPLPEAIEVIGPVAAELLARIPDLDGAATVFVRLCDVDERGRSRNVCDGIARIDARSANPAPSALTITMSSTAHRFLPGHRIRIRISAGAHPRFAAGRRAYEIEVRSGSAVVLPVV</sequence>
<dbReference type="SUPFAM" id="SSF49785">
    <property type="entry name" value="Galactose-binding domain-like"/>
    <property type="match status" value="1"/>
</dbReference>
<dbReference type="Gene3D" id="3.40.50.1820">
    <property type="entry name" value="alpha/beta hydrolase"/>
    <property type="match status" value="1"/>
</dbReference>
<evidence type="ECO:0000313" key="4">
    <source>
        <dbReference type="EMBL" id="GAA2024393.1"/>
    </source>
</evidence>
<dbReference type="SMART" id="SM00939">
    <property type="entry name" value="PepX_C"/>
    <property type="match status" value="1"/>
</dbReference>
<evidence type="ECO:0000256" key="2">
    <source>
        <dbReference type="SAM" id="MobiDB-lite"/>
    </source>
</evidence>
<dbReference type="InterPro" id="IPR013736">
    <property type="entry name" value="Xaa-Pro_dipept_C"/>
</dbReference>
<feature type="region of interest" description="Disordered" evidence="2">
    <location>
        <begin position="364"/>
        <end position="407"/>
    </location>
</feature>
<dbReference type="Gene3D" id="1.10.3020.10">
    <property type="entry name" value="alpha-amino acid ester hydrolase ( Helical cap domain)"/>
    <property type="match status" value="1"/>
</dbReference>
<name>A0ABN2TYF6_9ACTN</name>
<comment type="caution">
    <text evidence="4">The sequence shown here is derived from an EMBL/GenBank/DDBJ whole genome shotgun (WGS) entry which is preliminary data.</text>
</comment>
<feature type="compositionally biased region" description="Basic and acidic residues" evidence="2">
    <location>
        <begin position="395"/>
        <end position="407"/>
    </location>
</feature>
<dbReference type="EMBL" id="BAAAQN010000010">
    <property type="protein sequence ID" value="GAA2024393.1"/>
    <property type="molecule type" value="Genomic_DNA"/>
</dbReference>
<keyword evidence="5" id="KW-1185">Reference proteome</keyword>
<dbReference type="Pfam" id="PF02129">
    <property type="entry name" value="Peptidase_S15"/>
    <property type="match status" value="1"/>
</dbReference>
<protein>
    <submittedName>
        <fullName evidence="4">CocE/NonD family hydrolase</fullName>
    </submittedName>
</protein>
<keyword evidence="1 4" id="KW-0378">Hydrolase</keyword>
<proteinExistence type="predicted"/>
<evidence type="ECO:0000256" key="1">
    <source>
        <dbReference type="ARBA" id="ARBA00022801"/>
    </source>
</evidence>
<evidence type="ECO:0000313" key="5">
    <source>
        <dbReference type="Proteomes" id="UP001500751"/>
    </source>
</evidence>
<dbReference type="SUPFAM" id="SSF53474">
    <property type="entry name" value="alpha/beta-Hydrolases"/>
    <property type="match status" value="1"/>
</dbReference>
<dbReference type="GO" id="GO:0016787">
    <property type="term" value="F:hydrolase activity"/>
    <property type="evidence" value="ECO:0007669"/>
    <property type="project" value="UniProtKB-KW"/>
</dbReference>
<reference evidence="5" key="1">
    <citation type="journal article" date="2019" name="Int. J. Syst. Evol. Microbiol.">
        <title>The Global Catalogue of Microorganisms (GCM) 10K type strain sequencing project: providing services to taxonomists for standard genome sequencing and annotation.</title>
        <authorList>
            <consortium name="The Broad Institute Genomics Platform"/>
            <consortium name="The Broad Institute Genome Sequencing Center for Infectious Disease"/>
            <person name="Wu L."/>
            <person name="Ma J."/>
        </authorList>
    </citation>
    <scope>NUCLEOTIDE SEQUENCE [LARGE SCALE GENOMIC DNA]</scope>
    <source>
        <strain evidence="5">JCM 16014</strain>
    </source>
</reference>
<dbReference type="InterPro" id="IPR005674">
    <property type="entry name" value="CocE/Ser_esterase"/>
</dbReference>
<evidence type="ECO:0000259" key="3">
    <source>
        <dbReference type="SMART" id="SM00939"/>
    </source>
</evidence>
<dbReference type="InterPro" id="IPR000383">
    <property type="entry name" value="Xaa-Pro-like_dom"/>
</dbReference>
<dbReference type="InterPro" id="IPR008979">
    <property type="entry name" value="Galactose-bd-like_sf"/>
</dbReference>
<organism evidence="4 5">
    <name type="scientific">Catenulispora yoronensis</name>
    <dbReference type="NCBI Taxonomy" id="450799"/>
    <lineage>
        <taxon>Bacteria</taxon>
        <taxon>Bacillati</taxon>
        <taxon>Actinomycetota</taxon>
        <taxon>Actinomycetes</taxon>
        <taxon>Catenulisporales</taxon>
        <taxon>Catenulisporaceae</taxon>
        <taxon>Catenulispora</taxon>
    </lineage>
</organism>
<dbReference type="RefSeq" id="WP_344665498.1">
    <property type="nucleotide sequence ID" value="NZ_BAAAQN010000010.1"/>
</dbReference>
<accession>A0ABN2TYF6</accession>
<dbReference type="Gene3D" id="2.60.120.260">
    <property type="entry name" value="Galactose-binding domain-like"/>
    <property type="match status" value="1"/>
</dbReference>
<gene>
    <name evidence="4" type="ORF">GCM10009839_22740</name>
</gene>
<dbReference type="NCBIfam" id="TIGR00976">
    <property type="entry name" value="CocE_NonD"/>
    <property type="match status" value="1"/>
</dbReference>
<dbReference type="InterPro" id="IPR029058">
    <property type="entry name" value="AB_hydrolase_fold"/>
</dbReference>